<dbReference type="EMBL" id="SNRW01017196">
    <property type="protein sequence ID" value="KAA6368591.1"/>
    <property type="molecule type" value="Genomic_DNA"/>
</dbReference>
<organism evidence="1 2">
    <name type="scientific">Streblomastix strix</name>
    <dbReference type="NCBI Taxonomy" id="222440"/>
    <lineage>
        <taxon>Eukaryota</taxon>
        <taxon>Metamonada</taxon>
        <taxon>Preaxostyla</taxon>
        <taxon>Oxymonadida</taxon>
        <taxon>Streblomastigidae</taxon>
        <taxon>Streblomastix</taxon>
    </lineage>
</organism>
<dbReference type="InterPro" id="IPR016024">
    <property type="entry name" value="ARM-type_fold"/>
</dbReference>
<comment type="caution">
    <text evidence="1">The sequence shown here is derived from an EMBL/GenBank/DDBJ whole genome shotgun (WGS) entry which is preliminary data.</text>
</comment>
<gene>
    <name evidence="1" type="ORF">EZS28_035882</name>
</gene>
<dbReference type="AlphaFoldDB" id="A0A5J4UF02"/>
<sequence length="258" mass="30154">MTTKFEEIENESGRKMLIEVGIANTLLDIYEKRRFYILASHSSNDVKQYLLKLKPFKLLIKLLEHKNIDVIGDSISAILNNLQIKSRSQSLKDSQQLFKKLNEFGGVGKIFEIFKNKLNKYITDRASLCIGYLYRSREIADPQMRSDVIYHILSLFNDETLNDKAKYAMIFLIQNDVNLTEITKEEELQQITQNLQLPIEVKEEESILNIHKQEIRLTLLTSILEQQTDNKLRKQIIEAGIVQQLIHIFETRNIDQIQ</sequence>
<dbReference type="SUPFAM" id="SSF48371">
    <property type="entry name" value="ARM repeat"/>
    <property type="match status" value="1"/>
</dbReference>
<name>A0A5J4UF02_9EUKA</name>
<dbReference type="Proteomes" id="UP000324800">
    <property type="component" value="Unassembled WGS sequence"/>
</dbReference>
<reference evidence="1 2" key="1">
    <citation type="submission" date="2019-03" db="EMBL/GenBank/DDBJ databases">
        <title>Single cell metagenomics reveals metabolic interactions within the superorganism composed of flagellate Streblomastix strix and complex community of Bacteroidetes bacteria on its surface.</title>
        <authorList>
            <person name="Treitli S.C."/>
            <person name="Kolisko M."/>
            <person name="Husnik F."/>
            <person name="Keeling P."/>
            <person name="Hampl V."/>
        </authorList>
    </citation>
    <scope>NUCLEOTIDE SEQUENCE [LARGE SCALE GENOMIC DNA]</scope>
    <source>
        <strain evidence="1">ST1C</strain>
    </source>
</reference>
<protein>
    <submittedName>
        <fullName evidence="1">Uncharacterized protein</fullName>
    </submittedName>
</protein>
<evidence type="ECO:0000313" key="1">
    <source>
        <dbReference type="EMBL" id="KAA6368591.1"/>
    </source>
</evidence>
<dbReference type="InterPro" id="IPR011989">
    <property type="entry name" value="ARM-like"/>
</dbReference>
<proteinExistence type="predicted"/>
<evidence type="ECO:0000313" key="2">
    <source>
        <dbReference type="Proteomes" id="UP000324800"/>
    </source>
</evidence>
<dbReference type="Gene3D" id="1.25.10.10">
    <property type="entry name" value="Leucine-rich Repeat Variant"/>
    <property type="match status" value="1"/>
</dbReference>
<accession>A0A5J4UF02</accession>